<reference evidence="4" key="1">
    <citation type="journal article" date="2019" name="Int. J. Syst. Evol. Microbiol.">
        <title>The Global Catalogue of Microorganisms (GCM) 10K type strain sequencing project: providing services to taxonomists for standard genome sequencing and annotation.</title>
        <authorList>
            <consortium name="The Broad Institute Genomics Platform"/>
            <consortium name="The Broad Institute Genome Sequencing Center for Infectious Disease"/>
            <person name="Wu L."/>
            <person name="Ma J."/>
        </authorList>
    </citation>
    <scope>NUCLEOTIDE SEQUENCE [LARGE SCALE GENOMIC DNA]</scope>
    <source>
        <strain evidence="4">CGMCC 1.12989</strain>
    </source>
</reference>
<sequence>MELQGKTALVTGAAAGLGEAIARRLALAGARVVVTDIEDETGKAVAASLPGGNYHNHDVVDENAWERVISAVEAEHGGLDILVNNAGITLMGSVEEISLAAFRRTLDIDLVGPFLGCKIALPLMRKSGGGSIINISSIAGLSASSNLVAYNAAKAGVTLMSKSIALHCAESRTGIRVNSIHPGVIRTAMLDKVMSQVTNPEELMAGFVATHPIGHIGEPEDIAEMALFLASDRSKFITGSTMVVDGGATA</sequence>
<name>A0ABV8RVM0_9SPHN</name>
<evidence type="ECO:0000313" key="4">
    <source>
        <dbReference type="Proteomes" id="UP001595828"/>
    </source>
</evidence>
<evidence type="ECO:0000313" key="3">
    <source>
        <dbReference type="EMBL" id="MFC4296281.1"/>
    </source>
</evidence>
<dbReference type="Proteomes" id="UP001595828">
    <property type="component" value="Unassembled WGS sequence"/>
</dbReference>
<dbReference type="SUPFAM" id="SSF51735">
    <property type="entry name" value="NAD(P)-binding Rossmann-fold domains"/>
    <property type="match status" value="1"/>
</dbReference>
<dbReference type="PRINTS" id="PR00081">
    <property type="entry name" value="GDHRDH"/>
</dbReference>
<keyword evidence="2 3" id="KW-0560">Oxidoreductase</keyword>
<dbReference type="NCBIfam" id="NF005559">
    <property type="entry name" value="PRK07231.1"/>
    <property type="match status" value="1"/>
</dbReference>
<comment type="caution">
    <text evidence="3">The sequence shown here is derived from an EMBL/GenBank/DDBJ whole genome shotgun (WGS) entry which is preliminary data.</text>
</comment>
<comment type="similarity">
    <text evidence="1">Belongs to the short-chain dehydrogenases/reductases (SDR) family.</text>
</comment>
<dbReference type="RefSeq" id="WP_379539819.1">
    <property type="nucleotide sequence ID" value="NZ_JBHSDR010000008.1"/>
</dbReference>
<dbReference type="PROSITE" id="PS00061">
    <property type="entry name" value="ADH_SHORT"/>
    <property type="match status" value="1"/>
</dbReference>
<gene>
    <name evidence="3" type="ORF">ACFO0A_14585</name>
</gene>
<dbReference type="InterPro" id="IPR020904">
    <property type="entry name" value="Sc_DH/Rdtase_CS"/>
</dbReference>
<dbReference type="GO" id="GO:0016491">
    <property type="term" value="F:oxidoreductase activity"/>
    <property type="evidence" value="ECO:0007669"/>
    <property type="project" value="UniProtKB-KW"/>
</dbReference>
<organism evidence="3 4">
    <name type="scientific">Novosphingobium tardum</name>
    <dbReference type="NCBI Taxonomy" id="1538021"/>
    <lineage>
        <taxon>Bacteria</taxon>
        <taxon>Pseudomonadati</taxon>
        <taxon>Pseudomonadota</taxon>
        <taxon>Alphaproteobacteria</taxon>
        <taxon>Sphingomonadales</taxon>
        <taxon>Sphingomonadaceae</taxon>
        <taxon>Novosphingobium</taxon>
    </lineage>
</organism>
<dbReference type="Gene3D" id="3.40.50.720">
    <property type="entry name" value="NAD(P)-binding Rossmann-like Domain"/>
    <property type="match status" value="1"/>
</dbReference>
<dbReference type="EC" id="1.1.1.-" evidence="3"/>
<dbReference type="Pfam" id="PF13561">
    <property type="entry name" value="adh_short_C2"/>
    <property type="match status" value="1"/>
</dbReference>
<dbReference type="PANTHER" id="PTHR24321:SF15">
    <property type="entry name" value="OXIDOREDUCTASE UCPA"/>
    <property type="match status" value="1"/>
</dbReference>
<dbReference type="EMBL" id="JBHSDR010000008">
    <property type="protein sequence ID" value="MFC4296281.1"/>
    <property type="molecule type" value="Genomic_DNA"/>
</dbReference>
<evidence type="ECO:0000256" key="1">
    <source>
        <dbReference type="ARBA" id="ARBA00006484"/>
    </source>
</evidence>
<dbReference type="PANTHER" id="PTHR24321">
    <property type="entry name" value="DEHYDROGENASES, SHORT CHAIN"/>
    <property type="match status" value="1"/>
</dbReference>
<protein>
    <submittedName>
        <fullName evidence="3">SDR family NAD(P)-dependent oxidoreductase</fullName>
        <ecNumber evidence="3">1.1.1.-</ecNumber>
    </submittedName>
</protein>
<dbReference type="PRINTS" id="PR00080">
    <property type="entry name" value="SDRFAMILY"/>
</dbReference>
<dbReference type="InterPro" id="IPR036291">
    <property type="entry name" value="NAD(P)-bd_dom_sf"/>
</dbReference>
<dbReference type="InterPro" id="IPR002347">
    <property type="entry name" value="SDR_fam"/>
</dbReference>
<accession>A0ABV8RVM0</accession>
<proteinExistence type="inferred from homology"/>
<evidence type="ECO:0000256" key="2">
    <source>
        <dbReference type="ARBA" id="ARBA00023002"/>
    </source>
</evidence>
<keyword evidence="4" id="KW-1185">Reference proteome</keyword>